<dbReference type="EMBL" id="CADIJO010000013">
    <property type="protein sequence ID" value="CAB3719036.1"/>
    <property type="molecule type" value="Genomic_DNA"/>
</dbReference>
<accession>A0A6S7AC39</accession>
<name>A0A6S7AC39_9BURK</name>
<reference evidence="1 2" key="1">
    <citation type="submission" date="2020-04" db="EMBL/GenBank/DDBJ databases">
        <authorList>
            <person name="De Canck E."/>
        </authorList>
    </citation>
    <scope>NUCLEOTIDE SEQUENCE [LARGE SCALE GENOMIC DNA]</scope>
    <source>
        <strain evidence="1 2">LMG 3458</strain>
    </source>
</reference>
<dbReference type="Proteomes" id="UP000494111">
    <property type="component" value="Unassembled WGS sequence"/>
</dbReference>
<evidence type="ECO:0000313" key="2">
    <source>
        <dbReference type="Proteomes" id="UP000494111"/>
    </source>
</evidence>
<protein>
    <submittedName>
        <fullName evidence="1">Uncharacterized protein</fullName>
    </submittedName>
</protein>
<sequence>MKYSSRMLAGWLGGMLTVIGLSGGGAAQAVTQNTVLMQAIAREIAHSDELAGIDWVEVTAVFGVDGDGDVNESYGYAYDRAGQPHAVAFLEDPIEREVQRYREWLRPQADKGFIKMLFQFNRDTRRANADFEYDDPHRWQVTPANIDTITETLRPSLGD</sequence>
<gene>
    <name evidence="1" type="ORF">LMG3458_03788</name>
</gene>
<organism evidence="1 2">
    <name type="scientific">Achromobacter deleyi</name>
    <dbReference type="NCBI Taxonomy" id="1353891"/>
    <lineage>
        <taxon>Bacteria</taxon>
        <taxon>Pseudomonadati</taxon>
        <taxon>Pseudomonadota</taxon>
        <taxon>Betaproteobacteria</taxon>
        <taxon>Burkholderiales</taxon>
        <taxon>Alcaligenaceae</taxon>
        <taxon>Achromobacter</taxon>
    </lineage>
</organism>
<dbReference type="RefSeq" id="WP_175193160.1">
    <property type="nucleotide sequence ID" value="NZ_CADIJO010000013.1"/>
</dbReference>
<dbReference type="AlphaFoldDB" id="A0A6S7AC39"/>
<proteinExistence type="predicted"/>
<evidence type="ECO:0000313" key="1">
    <source>
        <dbReference type="EMBL" id="CAB3719036.1"/>
    </source>
</evidence>